<gene>
    <name evidence="1" type="ORF">AUC61_00755</name>
</gene>
<evidence type="ECO:0000313" key="2">
    <source>
        <dbReference type="Proteomes" id="UP001320513"/>
    </source>
</evidence>
<sequence length="63" mass="7192">MTLDTSQRREGYASRIRATSNEMVPILVGAHEHREAAMAVHQADRYRGLAVLVRSYRWLGLSH</sequence>
<comment type="caution">
    <text evidence="1">The sequence shown here is derived from an EMBL/GenBank/DDBJ whole genome shotgun (WGS) entry which is preliminary data.</text>
</comment>
<evidence type="ECO:0000313" key="1">
    <source>
        <dbReference type="EMBL" id="MCI8208050.1"/>
    </source>
</evidence>
<proteinExistence type="predicted"/>
<dbReference type="Proteomes" id="UP001320513">
    <property type="component" value="Unassembled WGS sequence"/>
</dbReference>
<reference evidence="1 2" key="1">
    <citation type="submission" date="2015-12" db="EMBL/GenBank/DDBJ databases">
        <title>Phylogenomics in the description of a new species in the Pseudomonas syringae group.</title>
        <authorList>
            <person name="Busquets A."/>
            <person name="Gomila M."/>
            <person name="Beiki F."/>
            <person name="Rahimian H."/>
            <person name="Mulet M."/>
            <person name="Sanchez D."/>
            <person name="Garcia-Valdes E."/>
            <person name="Lalucat J."/>
        </authorList>
    </citation>
    <scope>NUCLEOTIDE SEQUENCE [LARGE SCALE GENOMIC DNA]</scope>
    <source>
        <strain evidence="1 2">S25</strain>
    </source>
</reference>
<keyword evidence="2" id="KW-1185">Reference proteome</keyword>
<name>A0ABS9ZBX5_9PSED</name>
<dbReference type="EMBL" id="LOHG01000001">
    <property type="protein sequence ID" value="MCI8208050.1"/>
    <property type="molecule type" value="Genomic_DNA"/>
</dbReference>
<protein>
    <submittedName>
        <fullName evidence="1">Uncharacterized protein</fullName>
    </submittedName>
</protein>
<organism evidence="1 2">
    <name type="scientific">Pseudomonas maioricensis</name>
    <dbReference type="NCBI Taxonomy" id="1766623"/>
    <lineage>
        <taxon>Bacteria</taxon>
        <taxon>Pseudomonadati</taxon>
        <taxon>Pseudomonadota</taxon>
        <taxon>Gammaproteobacteria</taxon>
        <taxon>Pseudomonadales</taxon>
        <taxon>Pseudomonadaceae</taxon>
        <taxon>Pseudomonas</taxon>
    </lineage>
</organism>
<accession>A0ABS9ZBX5</accession>